<gene>
    <name evidence="6" type="ORF">SK128_011359</name>
</gene>
<dbReference type="GO" id="GO:1990573">
    <property type="term" value="P:potassium ion import across plasma membrane"/>
    <property type="evidence" value="ECO:0007669"/>
    <property type="project" value="TreeGrafter"/>
</dbReference>
<dbReference type="InterPro" id="IPR004842">
    <property type="entry name" value="SLC12A_fam"/>
</dbReference>
<comment type="caution">
    <text evidence="6">The sequence shown here is derived from an EMBL/GenBank/DDBJ whole genome shotgun (WGS) entry which is preliminary data.</text>
</comment>
<evidence type="ECO:0000313" key="6">
    <source>
        <dbReference type="EMBL" id="KAK7073142.1"/>
    </source>
</evidence>
<evidence type="ECO:0000256" key="2">
    <source>
        <dbReference type="ARBA" id="ARBA00022692"/>
    </source>
</evidence>
<keyword evidence="7" id="KW-1185">Reference proteome</keyword>
<evidence type="ECO:0000256" key="5">
    <source>
        <dbReference type="SAM" id="Phobius"/>
    </source>
</evidence>
<evidence type="ECO:0000256" key="3">
    <source>
        <dbReference type="ARBA" id="ARBA00022989"/>
    </source>
</evidence>
<dbReference type="Proteomes" id="UP001381693">
    <property type="component" value="Unassembled WGS sequence"/>
</dbReference>
<dbReference type="GO" id="GO:0016020">
    <property type="term" value="C:membrane"/>
    <property type="evidence" value="ECO:0007669"/>
    <property type="project" value="UniProtKB-SubCell"/>
</dbReference>
<evidence type="ECO:0000256" key="1">
    <source>
        <dbReference type="ARBA" id="ARBA00004141"/>
    </source>
</evidence>
<dbReference type="PANTHER" id="PTHR11827">
    <property type="entry name" value="SOLUTE CARRIER FAMILY 12, CATION COTRANSPORTERS"/>
    <property type="match status" value="1"/>
</dbReference>
<feature type="transmembrane region" description="Helical" evidence="5">
    <location>
        <begin position="67"/>
        <end position="90"/>
    </location>
</feature>
<evidence type="ECO:0000256" key="4">
    <source>
        <dbReference type="ARBA" id="ARBA00023136"/>
    </source>
</evidence>
<evidence type="ECO:0000313" key="7">
    <source>
        <dbReference type="Proteomes" id="UP001381693"/>
    </source>
</evidence>
<protein>
    <submittedName>
        <fullName evidence="6">Uncharacterized protein</fullName>
    </submittedName>
</protein>
<keyword evidence="4 5" id="KW-0472">Membrane</keyword>
<keyword evidence="3 5" id="KW-1133">Transmembrane helix</keyword>
<accession>A0AAN8WY88</accession>
<dbReference type="GO" id="GO:0015379">
    <property type="term" value="F:potassium:chloride symporter activity"/>
    <property type="evidence" value="ECO:0007669"/>
    <property type="project" value="TreeGrafter"/>
</dbReference>
<dbReference type="GO" id="GO:0055064">
    <property type="term" value="P:chloride ion homeostasis"/>
    <property type="evidence" value="ECO:0007669"/>
    <property type="project" value="TreeGrafter"/>
</dbReference>
<dbReference type="EMBL" id="JAXCGZ010013247">
    <property type="protein sequence ID" value="KAK7073142.1"/>
    <property type="molecule type" value="Genomic_DNA"/>
</dbReference>
<dbReference type="PANTHER" id="PTHR11827:SF6">
    <property type="entry name" value="SOLUTE CARRIER FAMILY 12 MEMBER 8"/>
    <property type="match status" value="1"/>
</dbReference>
<proteinExistence type="predicted"/>
<sequence>MPMSKKNVDWSRFGLATDGEEGASETTRLKDPALEEGYYGGQDTELFAEEKGEVPWWKSNFFVSERVLFGTWDGVFTSCLVNLLGVIVFLRAGWVVGQAGVPLAALIVIVSGEYYRVTVAE</sequence>
<keyword evidence="2 5" id="KW-0812">Transmembrane</keyword>
<feature type="transmembrane region" description="Helical" evidence="5">
    <location>
        <begin position="96"/>
        <end position="115"/>
    </location>
</feature>
<dbReference type="GO" id="GO:0006884">
    <property type="term" value="P:cell volume homeostasis"/>
    <property type="evidence" value="ECO:0007669"/>
    <property type="project" value="TreeGrafter"/>
</dbReference>
<comment type="subcellular location">
    <subcellularLocation>
        <location evidence="1">Membrane</location>
        <topology evidence="1">Multi-pass membrane protein</topology>
    </subcellularLocation>
</comment>
<name>A0AAN8WY88_HALRR</name>
<dbReference type="GO" id="GO:0055075">
    <property type="term" value="P:potassium ion homeostasis"/>
    <property type="evidence" value="ECO:0007669"/>
    <property type="project" value="TreeGrafter"/>
</dbReference>
<dbReference type="AlphaFoldDB" id="A0AAN8WY88"/>
<reference evidence="6 7" key="1">
    <citation type="submission" date="2023-11" db="EMBL/GenBank/DDBJ databases">
        <title>Halocaridina rubra genome assembly.</title>
        <authorList>
            <person name="Smith C."/>
        </authorList>
    </citation>
    <scope>NUCLEOTIDE SEQUENCE [LARGE SCALE GENOMIC DNA]</scope>
    <source>
        <strain evidence="6">EP-1</strain>
        <tissue evidence="6">Whole</tissue>
    </source>
</reference>
<organism evidence="6 7">
    <name type="scientific">Halocaridina rubra</name>
    <name type="common">Hawaiian red shrimp</name>
    <dbReference type="NCBI Taxonomy" id="373956"/>
    <lineage>
        <taxon>Eukaryota</taxon>
        <taxon>Metazoa</taxon>
        <taxon>Ecdysozoa</taxon>
        <taxon>Arthropoda</taxon>
        <taxon>Crustacea</taxon>
        <taxon>Multicrustacea</taxon>
        <taxon>Malacostraca</taxon>
        <taxon>Eumalacostraca</taxon>
        <taxon>Eucarida</taxon>
        <taxon>Decapoda</taxon>
        <taxon>Pleocyemata</taxon>
        <taxon>Caridea</taxon>
        <taxon>Atyoidea</taxon>
        <taxon>Atyidae</taxon>
        <taxon>Halocaridina</taxon>
    </lineage>
</organism>